<evidence type="ECO:0000256" key="2">
    <source>
        <dbReference type="ARBA" id="ARBA00022475"/>
    </source>
</evidence>
<feature type="transmembrane region" description="Helical" evidence="6">
    <location>
        <begin position="43"/>
        <end position="69"/>
    </location>
</feature>
<dbReference type="InterPro" id="IPR002797">
    <property type="entry name" value="Polysacc_synth"/>
</dbReference>
<feature type="transmembrane region" description="Helical" evidence="6">
    <location>
        <begin position="168"/>
        <end position="190"/>
    </location>
</feature>
<feature type="transmembrane region" description="Helical" evidence="6">
    <location>
        <begin position="211"/>
        <end position="227"/>
    </location>
</feature>
<dbReference type="PANTHER" id="PTHR30250">
    <property type="entry name" value="PST FAMILY PREDICTED COLANIC ACID TRANSPORTER"/>
    <property type="match status" value="1"/>
</dbReference>
<reference evidence="7 8" key="2">
    <citation type="submission" date="2010-03" db="EMBL/GenBank/DDBJ databases">
        <authorList>
            <person name="Pajon A."/>
        </authorList>
    </citation>
    <scope>NUCLEOTIDE SEQUENCE [LARGE SCALE GENOMIC DNA]</scope>
    <source>
        <strain evidence="7 8">SSC/2</strain>
    </source>
</reference>
<evidence type="ECO:0000313" key="7">
    <source>
        <dbReference type="EMBL" id="CBL39389.1"/>
    </source>
</evidence>
<dbReference type="InterPro" id="IPR050833">
    <property type="entry name" value="Poly_Biosynth_Transport"/>
</dbReference>
<name>D4MVH3_ANAHA</name>
<keyword evidence="5 6" id="KW-0472">Membrane</keyword>
<feature type="transmembrane region" description="Helical" evidence="6">
    <location>
        <begin position="321"/>
        <end position="343"/>
    </location>
</feature>
<keyword evidence="2" id="KW-1003">Cell membrane</keyword>
<feature type="transmembrane region" description="Helical" evidence="6">
    <location>
        <begin position="250"/>
        <end position="271"/>
    </location>
</feature>
<feature type="transmembrane region" description="Helical" evidence="6">
    <location>
        <begin position="412"/>
        <end position="431"/>
    </location>
</feature>
<dbReference type="KEGG" id="bprl:CL2_25550"/>
<feature type="transmembrane region" description="Helical" evidence="6">
    <location>
        <begin position="355"/>
        <end position="374"/>
    </location>
</feature>
<evidence type="ECO:0000256" key="4">
    <source>
        <dbReference type="ARBA" id="ARBA00022989"/>
    </source>
</evidence>
<sequence length="480" mass="54242">MAKTSIKKNYIFNLMYEILAIIVPFITTPYISRVLGATAVGDYNYINGIVSCFGLIVATGTATFGNRGIAVVQNDKKKRSVLFFEIFIFRVLCCGIALIPYTILIHNTTGLYHTLYLVNLLLFLSWILDVSWFCQGMENFAVTAIRNSIIKITGAVLIFVLIKQPSDLWKYTMIYSGSMLFGNMTMWFYVIRQIEWPGIKDIKVLRNTKEIIQLFIPVIAVQIYTVMDKTMLGYLDNTTQVGYYSQGQRIIELAITVINAFISVLLPRIAFLFNQNKKEELNQLIDKALQYVFLLSMPMIFGCITLIDWFVPIFFGNGYAPVGNVIKILSCMFVILSLGRLFGTMLIAINKQNQYTIVTIIAAVLNLVLNMTFIKYFHLGAIGVAFASVISEVVATTIQLWDVKGFVRIRTILKYMIKYAIPSILMMIVIISTRGNVITQSIVGLIIEAAIGMIVYLLVLLVFKDKIVFEVIGSINRNNK</sequence>
<evidence type="ECO:0000256" key="6">
    <source>
        <dbReference type="SAM" id="Phobius"/>
    </source>
</evidence>
<dbReference type="RefSeq" id="WP_015530744.1">
    <property type="nucleotide sequence ID" value="NC_021016.1"/>
</dbReference>
<feature type="transmembrane region" description="Helical" evidence="6">
    <location>
        <begin position="437"/>
        <end position="463"/>
    </location>
</feature>
<dbReference type="AlphaFoldDB" id="D4MVH3"/>
<reference evidence="7 8" key="1">
    <citation type="submission" date="2010-03" db="EMBL/GenBank/DDBJ databases">
        <title>The genome sequence of Clostridiales sp. SSC/2.</title>
        <authorList>
            <consortium name="metaHIT consortium -- http://www.metahit.eu/"/>
            <person name="Pajon A."/>
            <person name="Turner K."/>
            <person name="Parkhill J."/>
            <person name="Duncan S."/>
            <person name="Flint H."/>
        </authorList>
    </citation>
    <scope>NUCLEOTIDE SEQUENCE [LARGE SCALE GENOMIC DNA]</scope>
    <source>
        <strain evidence="7 8">SSC/2</strain>
    </source>
</reference>
<feature type="transmembrane region" description="Helical" evidence="6">
    <location>
        <begin position="110"/>
        <end position="128"/>
    </location>
</feature>
<keyword evidence="4 6" id="KW-1133">Transmembrane helix</keyword>
<dbReference type="CDD" id="cd13128">
    <property type="entry name" value="MATE_Wzx_like"/>
    <property type="match status" value="1"/>
</dbReference>
<gene>
    <name evidence="7" type="ORF">CL2_25550</name>
</gene>
<dbReference type="Pfam" id="PF01943">
    <property type="entry name" value="Polysacc_synt"/>
    <property type="match status" value="1"/>
</dbReference>
<proteinExistence type="predicted"/>
<dbReference type="PATRIC" id="fig|245018.3.peg.2845"/>
<evidence type="ECO:0000256" key="5">
    <source>
        <dbReference type="ARBA" id="ARBA00023136"/>
    </source>
</evidence>
<dbReference type="EMBL" id="FP929061">
    <property type="protein sequence ID" value="CBL39389.1"/>
    <property type="molecule type" value="Genomic_DNA"/>
</dbReference>
<evidence type="ECO:0000256" key="3">
    <source>
        <dbReference type="ARBA" id="ARBA00022692"/>
    </source>
</evidence>
<accession>D4MVH3</accession>
<keyword evidence="3 6" id="KW-0812">Transmembrane</keyword>
<feature type="transmembrane region" description="Helical" evidence="6">
    <location>
        <begin position="291"/>
        <end position="315"/>
    </location>
</feature>
<dbReference type="Proteomes" id="UP000008960">
    <property type="component" value="Chromosome"/>
</dbReference>
<evidence type="ECO:0000313" key="8">
    <source>
        <dbReference type="Proteomes" id="UP000008960"/>
    </source>
</evidence>
<comment type="subcellular location">
    <subcellularLocation>
        <location evidence="1">Cell membrane</location>
        <topology evidence="1">Multi-pass membrane protein</topology>
    </subcellularLocation>
</comment>
<feature type="transmembrane region" description="Helical" evidence="6">
    <location>
        <begin position="140"/>
        <end position="162"/>
    </location>
</feature>
<evidence type="ECO:0000256" key="1">
    <source>
        <dbReference type="ARBA" id="ARBA00004651"/>
    </source>
</evidence>
<protein>
    <submittedName>
        <fullName evidence="7">Membrane protein involved in the export of O-antigen and teichoic acid</fullName>
    </submittedName>
</protein>
<organism evidence="7 8">
    <name type="scientific">Anaerostipes hadrus</name>
    <dbReference type="NCBI Taxonomy" id="649756"/>
    <lineage>
        <taxon>Bacteria</taxon>
        <taxon>Bacillati</taxon>
        <taxon>Bacillota</taxon>
        <taxon>Clostridia</taxon>
        <taxon>Lachnospirales</taxon>
        <taxon>Lachnospiraceae</taxon>
        <taxon>Anaerostipes</taxon>
    </lineage>
</organism>
<dbReference type="PANTHER" id="PTHR30250:SF11">
    <property type="entry name" value="O-ANTIGEN TRANSPORTER-RELATED"/>
    <property type="match status" value="1"/>
</dbReference>
<feature type="transmembrane region" description="Helical" evidence="6">
    <location>
        <begin position="380"/>
        <end position="400"/>
    </location>
</feature>
<dbReference type="GO" id="GO:0005886">
    <property type="term" value="C:plasma membrane"/>
    <property type="evidence" value="ECO:0007669"/>
    <property type="project" value="UniProtKB-SubCell"/>
</dbReference>
<feature type="transmembrane region" description="Helical" evidence="6">
    <location>
        <begin position="81"/>
        <end position="104"/>
    </location>
</feature>
<feature type="transmembrane region" description="Helical" evidence="6">
    <location>
        <begin position="12"/>
        <end position="31"/>
    </location>
</feature>